<accession>D0MDX6</accession>
<dbReference type="SUPFAM" id="SSF48452">
    <property type="entry name" value="TPR-like"/>
    <property type="match status" value="1"/>
</dbReference>
<keyword evidence="2" id="KW-1185">Reference proteome</keyword>
<dbReference type="HOGENOM" id="CLU_1015181_0_0_10"/>
<name>D0MDX6_RHOM4</name>
<dbReference type="EMBL" id="CP001807">
    <property type="protein sequence ID" value="ACY49120.1"/>
    <property type="molecule type" value="Genomic_DNA"/>
</dbReference>
<reference evidence="1 2" key="1">
    <citation type="journal article" date="2009" name="Stand. Genomic Sci.">
        <title>Complete genome sequence of Rhodothermus marinus type strain (R-10).</title>
        <authorList>
            <person name="Nolan M."/>
            <person name="Tindall B.J."/>
            <person name="Pomrenke H."/>
            <person name="Lapidus A."/>
            <person name="Copeland A."/>
            <person name="Glavina Del Rio T."/>
            <person name="Lucas S."/>
            <person name="Chen F."/>
            <person name="Tice H."/>
            <person name="Cheng J.F."/>
            <person name="Saunders E."/>
            <person name="Han C."/>
            <person name="Bruce D."/>
            <person name="Goodwin L."/>
            <person name="Chain P."/>
            <person name="Pitluck S."/>
            <person name="Ovchinikova G."/>
            <person name="Pati A."/>
            <person name="Ivanova N."/>
            <person name="Mavromatis K."/>
            <person name="Chen A."/>
            <person name="Palaniappan K."/>
            <person name="Land M."/>
            <person name="Hauser L."/>
            <person name="Chang Y.J."/>
            <person name="Jeffries C.D."/>
            <person name="Brettin T."/>
            <person name="Goker M."/>
            <person name="Bristow J."/>
            <person name="Eisen J.A."/>
            <person name="Markowitz V."/>
            <person name="Hugenholtz P."/>
            <person name="Kyrpides N.C."/>
            <person name="Klenk H.P."/>
            <person name="Detter J.C."/>
        </authorList>
    </citation>
    <scope>NUCLEOTIDE SEQUENCE [LARGE SCALE GENOMIC DNA]</scope>
    <source>
        <strain evidence="2">ATCC 43812 / DSM 4252 / R-10</strain>
    </source>
</reference>
<dbReference type="eggNOG" id="COG0457">
    <property type="taxonomic scope" value="Bacteria"/>
</dbReference>
<dbReference type="Proteomes" id="UP000002221">
    <property type="component" value="Chromosome"/>
</dbReference>
<organism evidence="1 2">
    <name type="scientific">Rhodothermus marinus (strain ATCC 43812 / DSM 4252 / R-10)</name>
    <name type="common">Rhodothermus obamensis</name>
    <dbReference type="NCBI Taxonomy" id="518766"/>
    <lineage>
        <taxon>Bacteria</taxon>
        <taxon>Pseudomonadati</taxon>
        <taxon>Rhodothermota</taxon>
        <taxon>Rhodothermia</taxon>
        <taxon>Rhodothermales</taxon>
        <taxon>Rhodothermaceae</taxon>
        <taxon>Rhodothermus</taxon>
    </lineage>
</organism>
<sequence length="274" mass="31817">MTNGSFLENFRLPLPAFERTERLGEQLRALWEAVRRQESRRVLTRAASLLALPEMAAPEMRAALLNAMGAARLQLRHYEAAERMLRLSLAALPDQWMATRLLVHVCEVQRRYEAAYDLLERMQAQPSEPSWDEPLTETEWHLGMAALAWRLRRWKVVGTHVRAAFPKVTEMPPALQADLLRLAFYRERPAEALAMARHLLERQPDEQAVDTLLQTFVQQGWKQEACMLYRQAYQRYPESERFRRRLVALCLQTGAVEEARRLARLGVLSMDVEP</sequence>
<dbReference type="KEGG" id="rmr:Rmar_2241"/>
<protein>
    <recommendedName>
        <fullName evidence="3">Tetratricopeptide repeat protein</fullName>
    </recommendedName>
</protein>
<dbReference type="InterPro" id="IPR011990">
    <property type="entry name" value="TPR-like_helical_dom_sf"/>
</dbReference>
<dbReference type="STRING" id="518766.Rmar_2241"/>
<dbReference type="AlphaFoldDB" id="D0MDX6"/>
<dbReference type="RefSeq" id="WP_012844730.1">
    <property type="nucleotide sequence ID" value="NC_013501.1"/>
</dbReference>
<gene>
    <name evidence="1" type="ordered locus">Rmar_2241</name>
</gene>
<evidence type="ECO:0008006" key="3">
    <source>
        <dbReference type="Google" id="ProtNLM"/>
    </source>
</evidence>
<dbReference type="Gene3D" id="1.25.40.10">
    <property type="entry name" value="Tetratricopeptide repeat domain"/>
    <property type="match status" value="2"/>
</dbReference>
<evidence type="ECO:0000313" key="2">
    <source>
        <dbReference type="Proteomes" id="UP000002221"/>
    </source>
</evidence>
<proteinExistence type="predicted"/>
<dbReference type="OrthoDB" id="1496030at2"/>
<evidence type="ECO:0000313" key="1">
    <source>
        <dbReference type="EMBL" id="ACY49120.1"/>
    </source>
</evidence>